<name>A0A9J7BM78_9BACT</name>
<evidence type="ECO:0000313" key="8">
    <source>
        <dbReference type="EMBL" id="UWZ83988.1"/>
    </source>
</evidence>
<comment type="subcellular location">
    <subcellularLocation>
        <location evidence="1">Cell membrane</location>
        <topology evidence="1">Multi-pass membrane protein</topology>
    </subcellularLocation>
</comment>
<evidence type="ECO:0000256" key="5">
    <source>
        <dbReference type="ARBA" id="ARBA00023136"/>
    </source>
</evidence>
<organism evidence="8 9">
    <name type="scientific">Occallatibacter riparius</name>
    <dbReference type="NCBI Taxonomy" id="1002689"/>
    <lineage>
        <taxon>Bacteria</taxon>
        <taxon>Pseudomonadati</taxon>
        <taxon>Acidobacteriota</taxon>
        <taxon>Terriglobia</taxon>
        <taxon>Terriglobales</taxon>
        <taxon>Acidobacteriaceae</taxon>
        <taxon>Occallatibacter</taxon>
    </lineage>
</organism>
<evidence type="ECO:0000256" key="4">
    <source>
        <dbReference type="ARBA" id="ARBA00022989"/>
    </source>
</evidence>
<dbReference type="AlphaFoldDB" id="A0A9J7BM78"/>
<evidence type="ECO:0000256" key="6">
    <source>
        <dbReference type="SAM" id="Phobius"/>
    </source>
</evidence>
<dbReference type="Pfam" id="PF00884">
    <property type="entry name" value="Sulfatase"/>
    <property type="match status" value="1"/>
</dbReference>
<feature type="transmembrane region" description="Helical" evidence="6">
    <location>
        <begin position="66"/>
        <end position="82"/>
    </location>
</feature>
<dbReference type="PANTHER" id="PTHR47371">
    <property type="entry name" value="LIPOTEICHOIC ACID SYNTHASE"/>
    <property type="match status" value="1"/>
</dbReference>
<protein>
    <submittedName>
        <fullName evidence="8">Sulfatase-like hydrolase/transferase</fullName>
    </submittedName>
</protein>
<dbReference type="Proteomes" id="UP001059380">
    <property type="component" value="Chromosome"/>
</dbReference>
<dbReference type="InterPro" id="IPR050448">
    <property type="entry name" value="OpgB/LTA_synthase_biosynth"/>
</dbReference>
<keyword evidence="9" id="KW-1185">Reference proteome</keyword>
<evidence type="ECO:0000256" key="1">
    <source>
        <dbReference type="ARBA" id="ARBA00004651"/>
    </source>
</evidence>
<dbReference type="RefSeq" id="WP_260793492.1">
    <property type="nucleotide sequence ID" value="NZ_CP093313.1"/>
</dbReference>
<accession>A0A9J7BM78</accession>
<feature type="transmembrane region" description="Helical" evidence="6">
    <location>
        <begin position="145"/>
        <end position="164"/>
    </location>
</feature>
<keyword evidence="3 6" id="KW-0812">Transmembrane</keyword>
<dbReference type="InterPro" id="IPR000917">
    <property type="entry name" value="Sulfatase_N"/>
</dbReference>
<gene>
    <name evidence="8" type="ORF">MOP44_25950</name>
</gene>
<evidence type="ECO:0000259" key="7">
    <source>
        <dbReference type="Pfam" id="PF00884"/>
    </source>
</evidence>
<keyword evidence="4 6" id="KW-1133">Transmembrane helix</keyword>
<evidence type="ECO:0000256" key="3">
    <source>
        <dbReference type="ARBA" id="ARBA00022692"/>
    </source>
</evidence>
<evidence type="ECO:0000256" key="2">
    <source>
        <dbReference type="ARBA" id="ARBA00022475"/>
    </source>
</evidence>
<sequence length="657" mass="72875">MRNFYRVPMELRWGVILLPWIASAGAILATKFSLMRGAGFHEAAPFLGGTGLISVFDTFALFRSDLLLLFFVVPLIILLLTVRMARRSAFYLSASFSAALALLTALQAHVWKLTGSFTTFRLTYGLLAWEMASRDASFLAIHTQVWVAFGTLLFLTAIFAFIVHQLIANALTSRHVVFGECAALACIAAAIPLGLIAWIPRIPPGPWTSPLLGNAVYSFFFEDMARSSRIRQLQAYGTDRLMEMYRSSALAPPTQPSSYFGKAADANIVIFTMESMSAEVVDPASDDLADMPNLRQLREHSFVLARHYTSFPQTDYATFSMLTSLYAQCVIQCNPSELTQTRGPRLPTLMRTLDAAGYRTAFYGFVWQIPSQRDDLMLASLGFSELRPPAIDPEKDRAGLTTFYGPADYTAGHDLQSLNYLCHDIHEWSSNHQHFAAMYFPEVSHDPYRGADAGTEASALRRGRALAKLEDGWLGQIVQQLRDDGVLKKTIIVVTGDHGMRFSATLPDGSHPLTADRKLDDRVMRVPMLIYAPQALKSAVRINYPTSHIDLSPTLLDLLGLSGAPLHAQGSPVTEQRLANRRIYLPMGTYGASGFYENGAYFMITSDGRVYKNSTMRFSERDILPYGSAEGSEARHIESEHEATQAALLSNLLNVHY</sequence>
<dbReference type="EMBL" id="CP093313">
    <property type="protein sequence ID" value="UWZ83988.1"/>
    <property type="molecule type" value="Genomic_DNA"/>
</dbReference>
<feature type="transmembrane region" description="Helical" evidence="6">
    <location>
        <begin position="89"/>
        <end position="111"/>
    </location>
</feature>
<proteinExistence type="predicted"/>
<feature type="transmembrane region" description="Helical" evidence="6">
    <location>
        <begin position="12"/>
        <end position="30"/>
    </location>
</feature>
<dbReference type="Gene3D" id="3.40.720.10">
    <property type="entry name" value="Alkaline Phosphatase, subunit A"/>
    <property type="match status" value="1"/>
</dbReference>
<dbReference type="GO" id="GO:0005886">
    <property type="term" value="C:plasma membrane"/>
    <property type="evidence" value="ECO:0007669"/>
    <property type="project" value="UniProtKB-SubCell"/>
</dbReference>
<dbReference type="PANTHER" id="PTHR47371:SF3">
    <property type="entry name" value="PHOSPHOGLYCEROL TRANSFERASE I"/>
    <property type="match status" value="1"/>
</dbReference>
<dbReference type="KEGG" id="orp:MOP44_25950"/>
<keyword evidence="2" id="KW-1003">Cell membrane</keyword>
<feature type="domain" description="Sulfatase N-terminal" evidence="7">
    <location>
        <begin position="267"/>
        <end position="560"/>
    </location>
</feature>
<evidence type="ECO:0000313" key="9">
    <source>
        <dbReference type="Proteomes" id="UP001059380"/>
    </source>
</evidence>
<dbReference type="SUPFAM" id="SSF53649">
    <property type="entry name" value="Alkaline phosphatase-like"/>
    <property type="match status" value="1"/>
</dbReference>
<feature type="transmembrane region" description="Helical" evidence="6">
    <location>
        <begin position="176"/>
        <end position="199"/>
    </location>
</feature>
<reference evidence="8" key="1">
    <citation type="submission" date="2021-04" db="EMBL/GenBank/DDBJ databases">
        <title>Phylogenetic analysis of Acidobacteriaceae.</title>
        <authorList>
            <person name="Qiu L."/>
            <person name="Zhang Q."/>
        </authorList>
    </citation>
    <scope>NUCLEOTIDE SEQUENCE</scope>
    <source>
        <strain evidence="8">DSM 25168</strain>
    </source>
</reference>
<keyword evidence="5 6" id="KW-0472">Membrane</keyword>
<dbReference type="InterPro" id="IPR017850">
    <property type="entry name" value="Alkaline_phosphatase_core_sf"/>
</dbReference>
<dbReference type="GO" id="GO:0016787">
    <property type="term" value="F:hydrolase activity"/>
    <property type="evidence" value="ECO:0007669"/>
    <property type="project" value="UniProtKB-KW"/>
</dbReference>
<keyword evidence="8" id="KW-0378">Hydrolase</keyword>